<dbReference type="EMBL" id="CP070496">
    <property type="protein sequence ID" value="QSB07010.1"/>
    <property type="molecule type" value="Genomic_DNA"/>
</dbReference>
<name>A0A895XXT5_9ACTN</name>
<dbReference type="PANTHER" id="PTHR11715:SF3">
    <property type="entry name" value="GLYCINE CLEAVAGE SYSTEM H PROTEIN-RELATED"/>
    <property type="match status" value="1"/>
</dbReference>
<dbReference type="HAMAP" id="MF_00272">
    <property type="entry name" value="GcvH"/>
    <property type="match status" value="1"/>
</dbReference>
<comment type="cofactor">
    <cofactor evidence="3">
        <name>(R)-lipoate</name>
        <dbReference type="ChEBI" id="CHEBI:83088"/>
    </cofactor>
    <text evidence="3">Binds 1 lipoyl cofactor covalently.</text>
</comment>
<dbReference type="Pfam" id="PF01597">
    <property type="entry name" value="GCV_H"/>
    <property type="match status" value="1"/>
</dbReference>
<dbReference type="InterPro" id="IPR017453">
    <property type="entry name" value="GCV_H_sub"/>
</dbReference>
<keyword evidence="7" id="KW-1185">Reference proteome</keyword>
<organism evidence="6 7">
    <name type="scientific">Natronoglycomyces albus</name>
    <dbReference type="NCBI Taxonomy" id="2811108"/>
    <lineage>
        <taxon>Bacteria</taxon>
        <taxon>Bacillati</taxon>
        <taxon>Actinomycetota</taxon>
        <taxon>Actinomycetes</taxon>
        <taxon>Glycomycetales</taxon>
        <taxon>Glycomycetaceae</taxon>
        <taxon>Natronoglycomyces</taxon>
    </lineage>
</organism>
<dbReference type="PROSITE" id="PS50968">
    <property type="entry name" value="BIOTINYL_LIPOYL"/>
    <property type="match status" value="1"/>
</dbReference>
<dbReference type="GO" id="GO:0005829">
    <property type="term" value="C:cytosol"/>
    <property type="evidence" value="ECO:0007669"/>
    <property type="project" value="TreeGrafter"/>
</dbReference>
<dbReference type="KEGG" id="nav:JQS30_08100"/>
<evidence type="ECO:0000256" key="3">
    <source>
        <dbReference type="HAMAP-Rule" id="MF_00272"/>
    </source>
</evidence>
<accession>A0A895XXT5</accession>
<dbReference type="AlphaFoldDB" id="A0A895XXT5"/>
<gene>
    <name evidence="3 6" type="primary">gcvH</name>
    <name evidence="6" type="ORF">JQS30_08100</name>
</gene>
<comment type="subunit">
    <text evidence="3">The glycine cleavage system is composed of four proteins: P, T, L and H.</text>
</comment>
<dbReference type="GO" id="GO:0009249">
    <property type="term" value="P:protein lipoylation"/>
    <property type="evidence" value="ECO:0007669"/>
    <property type="project" value="TreeGrafter"/>
</dbReference>
<sequence>MSHRSTHLRTIVRIAPHQAVLLTGKGATSVIPEQLRYTAEHEWIESRDNNVLRIGITSYAQDALGDVVFVQLPEVGSTVQAGDAIGEVESTKSVSDIYAPVTGKIVAGNDKLADAPELINSDPYAAGWMFDMEVDDEGQLDALLDAAAYAKLTE</sequence>
<dbReference type="InterPro" id="IPR002930">
    <property type="entry name" value="GCV_H"/>
</dbReference>
<dbReference type="GO" id="GO:0019464">
    <property type="term" value="P:glycine decarboxylation via glycine cleavage system"/>
    <property type="evidence" value="ECO:0007669"/>
    <property type="project" value="UniProtKB-UniRule"/>
</dbReference>
<feature type="domain" description="Lipoyl-binding" evidence="5">
    <location>
        <begin position="51"/>
        <end position="133"/>
    </location>
</feature>
<dbReference type="PROSITE" id="PS00189">
    <property type="entry name" value="LIPOYL"/>
    <property type="match status" value="1"/>
</dbReference>
<evidence type="ECO:0000256" key="4">
    <source>
        <dbReference type="PIRSR" id="PIRSR617453-50"/>
    </source>
</evidence>
<comment type="similarity">
    <text evidence="1 3">Belongs to the GcvH family.</text>
</comment>
<keyword evidence="2 3" id="KW-0450">Lipoyl</keyword>
<evidence type="ECO:0000256" key="1">
    <source>
        <dbReference type="ARBA" id="ARBA00009249"/>
    </source>
</evidence>
<feature type="modified residue" description="N6-lipoyllysine" evidence="3 4">
    <location>
        <position position="92"/>
    </location>
</feature>
<dbReference type="NCBIfam" id="TIGR00527">
    <property type="entry name" value="gcvH"/>
    <property type="match status" value="1"/>
</dbReference>
<evidence type="ECO:0000313" key="6">
    <source>
        <dbReference type="EMBL" id="QSB07010.1"/>
    </source>
</evidence>
<evidence type="ECO:0000259" key="5">
    <source>
        <dbReference type="PROSITE" id="PS50968"/>
    </source>
</evidence>
<comment type="function">
    <text evidence="3">The glycine cleavage system catalyzes the degradation of glycine. The H protein shuttles the methylamine group of glycine from the P protein to the T protein.</text>
</comment>
<evidence type="ECO:0000313" key="7">
    <source>
        <dbReference type="Proteomes" id="UP000662939"/>
    </source>
</evidence>
<dbReference type="InterPro" id="IPR033753">
    <property type="entry name" value="GCV_H/Fam206"/>
</dbReference>
<dbReference type="GO" id="GO:0005960">
    <property type="term" value="C:glycine cleavage complex"/>
    <property type="evidence" value="ECO:0007669"/>
    <property type="project" value="InterPro"/>
</dbReference>
<reference evidence="6" key="1">
    <citation type="submission" date="2021-02" db="EMBL/GenBank/DDBJ databases">
        <title>Natronoglycomyces albus gen. nov., sp. nov, a haloalkaliphilic actinobacterium from a soda solonchak soil.</title>
        <authorList>
            <person name="Sorokin D.Y."/>
            <person name="Khijniak T.V."/>
            <person name="Zakharycheva A.P."/>
            <person name="Boueva O.V."/>
            <person name="Ariskina E.V."/>
            <person name="Hahnke R.L."/>
            <person name="Bunk B."/>
            <person name="Sproer C."/>
            <person name="Schumann P."/>
            <person name="Evtushenko L.I."/>
            <person name="Kublanov I.V."/>
        </authorList>
    </citation>
    <scope>NUCLEOTIDE SEQUENCE</scope>
    <source>
        <strain evidence="6">DSM 106290</strain>
    </source>
</reference>
<dbReference type="InterPro" id="IPR003016">
    <property type="entry name" value="2-oxoA_DH_lipoyl-BS"/>
</dbReference>
<dbReference type="CDD" id="cd06848">
    <property type="entry name" value="GCS_H"/>
    <property type="match status" value="1"/>
</dbReference>
<dbReference type="InterPro" id="IPR011053">
    <property type="entry name" value="Single_hybrid_motif"/>
</dbReference>
<dbReference type="Proteomes" id="UP000662939">
    <property type="component" value="Chromosome"/>
</dbReference>
<protein>
    <recommendedName>
        <fullName evidence="3">Glycine cleavage system H protein</fullName>
    </recommendedName>
</protein>
<proteinExistence type="inferred from homology"/>
<dbReference type="PANTHER" id="PTHR11715">
    <property type="entry name" value="GLYCINE CLEAVAGE SYSTEM H PROTEIN"/>
    <property type="match status" value="1"/>
</dbReference>
<dbReference type="InterPro" id="IPR000089">
    <property type="entry name" value="Biotin_lipoyl"/>
</dbReference>
<dbReference type="SUPFAM" id="SSF51230">
    <property type="entry name" value="Single hybrid motif"/>
    <property type="match status" value="1"/>
</dbReference>
<dbReference type="NCBIfam" id="NF002270">
    <property type="entry name" value="PRK01202.1"/>
    <property type="match status" value="1"/>
</dbReference>
<evidence type="ECO:0000256" key="2">
    <source>
        <dbReference type="ARBA" id="ARBA00022823"/>
    </source>
</evidence>
<dbReference type="Gene3D" id="2.40.50.100">
    <property type="match status" value="1"/>
</dbReference>